<reference evidence="2" key="1">
    <citation type="submission" date="2022-10" db="EMBL/GenBank/DDBJ databases">
        <authorList>
            <person name="Mo P."/>
        </authorList>
    </citation>
    <scope>NUCLEOTIDE SEQUENCE</scope>
    <source>
        <strain evidence="2">HUAS 13-4</strain>
    </source>
</reference>
<proteinExistence type="predicted"/>
<dbReference type="RefSeq" id="WP_263228789.1">
    <property type="nucleotide sequence ID" value="NZ_CP106793.1"/>
</dbReference>
<evidence type="ECO:0000256" key="1">
    <source>
        <dbReference type="SAM" id="MobiDB-lite"/>
    </source>
</evidence>
<protein>
    <submittedName>
        <fullName evidence="2">Uncharacterized protein</fullName>
    </submittedName>
</protein>
<dbReference type="EMBL" id="CP106793">
    <property type="protein sequence ID" value="UXY18551.1"/>
    <property type="molecule type" value="Genomic_DNA"/>
</dbReference>
<feature type="compositionally biased region" description="Basic and acidic residues" evidence="1">
    <location>
        <begin position="45"/>
        <end position="78"/>
    </location>
</feature>
<evidence type="ECO:0000313" key="2">
    <source>
        <dbReference type="EMBL" id="UXY18551.1"/>
    </source>
</evidence>
<organism evidence="2 3">
    <name type="scientific">Streptomyces cynarae</name>
    <dbReference type="NCBI Taxonomy" id="2981134"/>
    <lineage>
        <taxon>Bacteria</taxon>
        <taxon>Bacillati</taxon>
        <taxon>Actinomycetota</taxon>
        <taxon>Actinomycetes</taxon>
        <taxon>Kitasatosporales</taxon>
        <taxon>Streptomycetaceae</taxon>
        <taxon>Streptomyces</taxon>
    </lineage>
</organism>
<name>A0ABY6DYE2_9ACTN</name>
<feature type="compositionally biased region" description="Low complexity" evidence="1">
    <location>
        <begin position="16"/>
        <end position="30"/>
    </location>
</feature>
<dbReference type="Proteomes" id="UP001061298">
    <property type="component" value="Chromosome"/>
</dbReference>
<gene>
    <name evidence="2" type="ORF">N8I84_07285</name>
</gene>
<evidence type="ECO:0000313" key="3">
    <source>
        <dbReference type="Proteomes" id="UP001061298"/>
    </source>
</evidence>
<keyword evidence="3" id="KW-1185">Reference proteome</keyword>
<sequence>MPRQPDPTGPRRRQAAAKPAVAHVHRAAPPAQHPAPAAPAPQGKTNEKRDEGRGGGHERGEGRGRGEDHGHERRHEGRIQFNERTYPAVEDGCIVAASGLGSSSFSIFNDSDKTVEVFRGFTCDNGAPVAVVGPHGDTFGVVPRTVHEGYGDQEDHEGFGGFGGSGGYGGFGSLFPDDGVAGSFRVIGHHDDEW</sequence>
<accession>A0ABY6DYE2</accession>
<feature type="region of interest" description="Disordered" evidence="1">
    <location>
        <begin position="1"/>
        <end position="80"/>
    </location>
</feature>